<gene>
    <name evidence="1" type="ORF">UT63_C0043G0004</name>
</gene>
<dbReference type="Proteomes" id="UP000034539">
    <property type="component" value="Unassembled WGS sequence"/>
</dbReference>
<accession>A0A0G0T3P2</accession>
<name>A0A0G0T3P2_9BACT</name>
<evidence type="ECO:0000313" key="1">
    <source>
        <dbReference type="EMBL" id="KKR32462.1"/>
    </source>
</evidence>
<sequence length="85" mass="9727">MAKSFVPKKPITSSSNKRLSRLVEHQETPFCLINTMVALSLGSDDPIVQRGALRNLRGRRKFLREKHGEPRDLDAVRFFGFSSRK</sequence>
<proteinExistence type="predicted"/>
<comment type="caution">
    <text evidence="1">The sequence shown here is derived from an EMBL/GenBank/DDBJ whole genome shotgun (WGS) entry which is preliminary data.</text>
</comment>
<reference evidence="1 2" key="1">
    <citation type="journal article" date="2015" name="Nature">
        <title>rRNA introns, odd ribosomes, and small enigmatic genomes across a large radiation of phyla.</title>
        <authorList>
            <person name="Brown C.T."/>
            <person name="Hug L.A."/>
            <person name="Thomas B.C."/>
            <person name="Sharon I."/>
            <person name="Castelle C.J."/>
            <person name="Singh A."/>
            <person name="Wilkins M.J."/>
            <person name="Williams K.H."/>
            <person name="Banfield J.F."/>
        </authorList>
    </citation>
    <scope>NUCLEOTIDE SEQUENCE [LARGE SCALE GENOMIC DNA]</scope>
</reference>
<evidence type="ECO:0000313" key="2">
    <source>
        <dbReference type="Proteomes" id="UP000034539"/>
    </source>
</evidence>
<protein>
    <submittedName>
        <fullName evidence="1">Uncharacterized protein</fullName>
    </submittedName>
</protein>
<dbReference type="AlphaFoldDB" id="A0A0G0T3P2"/>
<organism evidence="1 2">
    <name type="scientific">Candidatus Gottesmanbacteria bacterium GW2011_GWC2_39_8</name>
    <dbReference type="NCBI Taxonomy" id="1618450"/>
    <lineage>
        <taxon>Bacteria</taxon>
        <taxon>Candidatus Gottesmaniibacteriota</taxon>
    </lineage>
</organism>
<dbReference type="EMBL" id="LBXN01000043">
    <property type="protein sequence ID" value="KKR32462.1"/>
    <property type="molecule type" value="Genomic_DNA"/>
</dbReference>